<dbReference type="InterPro" id="IPR002109">
    <property type="entry name" value="Glutaredoxin"/>
</dbReference>
<keyword evidence="4" id="KW-1185">Reference proteome</keyword>
<dbReference type="EMBL" id="JAUDDZ010000009">
    <property type="protein sequence ID" value="MDM8275275.1"/>
    <property type="molecule type" value="Genomic_DNA"/>
</dbReference>
<reference evidence="4" key="1">
    <citation type="submission" date="2023-06" db="EMBL/GenBank/DDBJ databases">
        <title>Identification and characterization of horizontal gene transfer across gut microbiota members of farm animals based on homology search.</title>
        <authorList>
            <person name="Zeman M."/>
            <person name="Kubasova T."/>
            <person name="Jahodarova E."/>
            <person name="Nykrynova M."/>
            <person name="Rychlik I."/>
        </authorList>
    </citation>
    <scope>NUCLEOTIDE SEQUENCE [LARGE SCALE GENOMIC DNA]</scope>
    <source>
        <strain evidence="4">154_Feed</strain>
    </source>
</reference>
<dbReference type="SUPFAM" id="SSF52833">
    <property type="entry name" value="Thioredoxin-like"/>
    <property type="match status" value="1"/>
</dbReference>
<organism evidence="3 4">
    <name type="scientific">Enorma phocaeensis</name>
    <dbReference type="NCBI Taxonomy" id="1871019"/>
    <lineage>
        <taxon>Bacteria</taxon>
        <taxon>Bacillati</taxon>
        <taxon>Actinomycetota</taxon>
        <taxon>Coriobacteriia</taxon>
        <taxon>Coriobacteriales</taxon>
        <taxon>Coriobacteriaceae</taxon>
        <taxon>Enorma</taxon>
    </lineage>
</organism>
<proteinExistence type="inferred from homology"/>
<dbReference type="InterPro" id="IPR006660">
    <property type="entry name" value="Arsenate_reductase-like"/>
</dbReference>
<sequence length="80" mass="9113">MNRQLTLYHMPSCPYCLKVRRYMEAHDMEIPLRDITADPAARGELKRVGGKVQVPCLFIDGTPLYESDDIITYLSTHVAS</sequence>
<name>A0ABT7V9W0_9ACTN</name>
<dbReference type="PROSITE" id="PS51353">
    <property type="entry name" value="ARSC"/>
    <property type="match status" value="1"/>
</dbReference>
<dbReference type="RefSeq" id="WP_289545278.1">
    <property type="nucleotide sequence ID" value="NZ_JAUDDZ010000009.1"/>
</dbReference>
<dbReference type="InterPro" id="IPR004045">
    <property type="entry name" value="Glutathione_S-Trfase_N"/>
</dbReference>
<protein>
    <submittedName>
        <fullName evidence="3">Glutaredoxin</fullName>
    </submittedName>
</protein>
<gene>
    <name evidence="3" type="ORF">QUW28_07190</name>
</gene>
<evidence type="ECO:0000313" key="3">
    <source>
        <dbReference type="EMBL" id="MDM8275275.1"/>
    </source>
</evidence>
<dbReference type="Pfam" id="PF00462">
    <property type="entry name" value="Glutaredoxin"/>
    <property type="match status" value="1"/>
</dbReference>
<accession>A0ABT7V9W0</accession>
<evidence type="ECO:0000256" key="1">
    <source>
        <dbReference type="PROSITE-ProRule" id="PRU01282"/>
    </source>
</evidence>
<evidence type="ECO:0000259" key="2">
    <source>
        <dbReference type="PROSITE" id="PS50404"/>
    </source>
</evidence>
<dbReference type="PROSITE" id="PS51354">
    <property type="entry name" value="GLUTAREDOXIN_2"/>
    <property type="match status" value="1"/>
</dbReference>
<dbReference type="InterPro" id="IPR036249">
    <property type="entry name" value="Thioredoxin-like_sf"/>
</dbReference>
<comment type="similarity">
    <text evidence="1">Belongs to the ArsC family.</text>
</comment>
<dbReference type="Gene3D" id="3.40.30.10">
    <property type="entry name" value="Glutaredoxin"/>
    <property type="match status" value="1"/>
</dbReference>
<dbReference type="Proteomes" id="UP001529421">
    <property type="component" value="Unassembled WGS sequence"/>
</dbReference>
<evidence type="ECO:0000313" key="4">
    <source>
        <dbReference type="Proteomes" id="UP001529421"/>
    </source>
</evidence>
<dbReference type="PROSITE" id="PS50404">
    <property type="entry name" value="GST_NTER"/>
    <property type="match status" value="1"/>
</dbReference>
<comment type="caution">
    <text evidence="3">The sequence shown here is derived from an EMBL/GenBank/DDBJ whole genome shotgun (WGS) entry which is preliminary data.</text>
</comment>
<dbReference type="CDD" id="cd00570">
    <property type="entry name" value="GST_N_family"/>
    <property type="match status" value="1"/>
</dbReference>
<feature type="domain" description="GST N-terminal" evidence="2">
    <location>
        <begin position="3"/>
        <end position="80"/>
    </location>
</feature>